<accession>A0A7L0JQ82</accession>
<dbReference type="Gene3D" id="2.10.70.10">
    <property type="entry name" value="Complement Module, domain 1"/>
    <property type="match status" value="2"/>
</dbReference>
<protein>
    <submittedName>
        <fullName evidence="5">DAF factor</fullName>
    </submittedName>
</protein>
<keyword evidence="6" id="KW-1185">Reference proteome</keyword>
<keyword evidence="2" id="KW-1015">Disulfide bond</keyword>
<reference evidence="5 6" key="1">
    <citation type="submission" date="2019-09" db="EMBL/GenBank/DDBJ databases">
        <title>Bird 10,000 Genomes (B10K) Project - Family phase.</title>
        <authorList>
            <person name="Zhang G."/>
        </authorList>
    </citation>
    <scope>NUCLEOTIDE SEQUENCE [LARGE SCALE GENOMIC DNA]</scope>
    <source>
        <strain evidence="5">B10K-DU-011-36</strain>
        <tissue evidence="5">Muscle</tissue>
    </source>
</reference>
<dbReference type="PROSITE" id="PS50923">
    <property type="entry name" value="SUSHI"/>
    <property type="match status" value="1"/>
</dbReference>
<dbReference type="InterPro" id="IPR000436">
    <property type="entry name" value="Sushi_SCR_CCP_dom"/>
</dbReference>
<evidence type="ECO:0000313" key="6">
    <source>
        <dbReference type="Proteomes" id="UP000537522"/>
    </source>
</evidence>
<feature type="non-terminal residue" evidence="5">
    <location>
        <position position="96"/>
    </location>
</feature>
<organism evidence="5 6">
    <name type="scientific">Chauna torquata</name>
    <name type="common">Southern screamer</name>
    <dbReference type="NCBI Taxonomy" id="30388"/>
    <lineage>
        <taxon>Eukaryota</taxon>
        <taxon>Metazoa</taxon>
        <taxon>Chordata</taxon>
        <taxon>Craniata</taxon>
        <taxon>Vertebrata</taxon>
        <taxon>Euteleostomi</taxon>
        <taxon>Archelosauria</taxon>
        <taxon>Archosauria</taxon>
        <taxon>Dinosauria</taxon>
        <taxon>Saurischia</taxon>
        <taxon>Theropoda</taxon>
        <taxon>Coelurosauria</taxon>
        <taxon>Aves</taxon>
        <taxon>Neognathae</taxon>
        <taxon>Galloanserae</taxon>
        <taxon>Anseriformes</taxon>
        <taxon>Anhimidae</taxon>
        <taxon>Chauna</taxon>
    </lineage>
</organism>
<dbReference type="AlphaFoldDB" id="A0A7L0JQ82"/>
<dbReference type="InterPro" id="IPR035976">
    <property type="entry name" value="Sushi/SCR/CCP_sf"/>
</dbReference>
<dbReference type="SUPFAM" id="SSF57535">
    <property type="entry name" value="Complement control module/SCR domain"/>
    <property type="match status" value="1"/>
</dbReference>
<evidence type="ECO:0000313" key="5">
    <source>
        <dbReference type="EMBL" id="NXK46831.1"/>
    </source>
</evidence>
<dbReference type="PANTHER" id="PTHR45656">
    <property type="entry name" value="PROTEIN CBR-CLEC-78"/>
    <property type="match status" value="1"/>
</dbReference>
<comment type="caution">
    <text evidence="3">Lacks conserved residue(s) required for the propagation of feature annotation.</text>
</comment>
<dbReference type="SMART" id="SM00032">
    <property type="entry name" value="CCP"/>
    <property type="match status" value="1"/>
</dbReference>
<dbReference type="Proteomes" id="UP000537522">
    <property type="component" value="Unassembled WGS sequence"/>
</dbReference>
<dbReference type="InterPro" id="IPR051277">
    <property type="entry name" value="SEZ6_CSMD_C4BPB_Regulators"/>
</dbReference>
<sequence>CSAPPRLAFAELKEADRNQTAFPVGRMVEYVCRPGYSQHMGMPPIVMCLGNRTWSAALEFCKRKQCANPKDPENGRAVVLTDLLLGSKVNYTCEEG</sequence>
<name>A0A7L0JQ82_CHATO</name>
<evidence type="ECO:0000256" key="1">
    <source>
        <dbReference type="ARBA" id="ARBA00022737"/>
    </source>
</evidence>
<evidence type="ECO:0000256" key="3">
    <source>
        <dbReference type="PROSITE-ProRule" id="PRU00302"/>
    </source>
</evidence>
<keyword evidence="3" id="KW-0768">Sushi</keyword>
<feature type="domain" description="Sushi" evidence="4">
    <location>
        <begin position="1"/>
        <end position="63"/>
    </location>
</feature>
<dbReference type="Pfam" id="PF00084">
    <property type="entry name" value="Sushi"/>
    <property type="match status" value="1"/>
</dbReference>
<evidence type="ECO:0000259" key="4">
    <source>
        <dbReference type="PROSITE" id="PS50923"/>
    </source>
</evidence>
<dbReference type="EMBL" id="VXAL01004407">
    <property type="protein sequence ID" value="NXK46831.1"/>
    <property type="molecule type" value="Genomic_DNA"/>
</dbReference>
<evidence type="ECO:0000256" key="2">
    <source>
        <dbReference type="ARBA" id="ARBA00023157"/>
    </source>
</evidence>
<dbReference type="PANTHER" id="PTHR45656:SF15">
    <property type="entry name" value="SUSHI DOMAIN-CONTAINING PROTEIN"/>
    <property type="match status" value="1"/>
</dbReference>
<keyword evidence="1" id="KW-0677">Repeat</keyword>
<comment type="caution">
    <text evidence="5">The sequence shown here is derived from an EMBL/GenBank/DDBJ whole genome shotgun (WGS) entry which is preliminary data.</text>
</comment>
<gene>
    <name evidence="5" type="primary">Cd55_3</name>
    <name evidence="5" type="ORF">CHATOR_R01531</name>
</gene>
<dbReference type="CDD" id="cd00033">
    <property type="entry name" value="CCP"/>
    <property type="match status" value="1"/>
</dbReference>
<proteinExistence type="predicted"/>
<feature type="non-terminal residue" evidence="5">
    <location>
        <position position="1"/>
    </location>
</feature>